<dbReference type="InParanoid" id="G4TGZ2"/>
<reference evidence="1 2" key="1">
    <citation type="journal article" date="2011" name="PLoS Pathog.">
        <title>Endophytic Life Strategies Decoded by Genome and Transcriptome Analyses of the Mutualistic Root Symbiont Piriformospora indica.</title>
        <authorList>
            <person name="Zuccaro A."/>
            <person name="Lahrmann U."/>
            <person name="Guldener U."/>
            <person name="Langen G."/>
            <person name="Pfiffi S."/>
            <person name="Biedenkopf D."/>
            <person name="Wong P."/>
            <person name="Samans B."/>
            <person name="Grimm C."/>
            <person name="Basiewicz M."/>
            <person name="Murat C."/>
            <person name="Martin F."/>
            <person name="Kogel K.H."/>
        </authorList>
    </citation>
    <scope>NUCLEOTIDE SEQUENCE [LARGE SCALE GENOMIC DNA]</scope>
    <source>
        <strain evidence="1 2">DSM 11827</strain>
    </source>
</reference>
<dbReference type="Proteomes" id="UP000007148">
    <property type="component" value="Unassembled WGS sequence"/>
</dbReference>
<protein>
    <submittedName>
        <fullName evidence="1">Uncharacterized protein</fullName>
    </submittedName>
</protein>
<dbReference type="EMBL" id="CAFZ01000087">
    <property type="protein sequence ID" value="CCA70586.1"/>
    <property type="molecule type" value="Genomic_DNA"/>
</dbReference>
<evidence type="ECO:0000313" key="1">
    <source>
        <dbReference type="EMBL" id="CCA70586.1"/>
    </source>
</evidence>
<name>G4TGZ2_SERID</name>
<sequence length="132" mass="14937">MKHLRNDNYHQSSGTLNSMWPCTRPLVTTGSIQTLAERRNVRKALQREIDILEHIGDLRRVTIDEGVDELEPVPLTNQEASMEESEVVSLLGVDSINVEETVMPYDTSSDTPSMDSWYYSATESIFHPLDPS</sequence>
<keyword evidence="2" id="KW-1185">Reference proteome</keyword>
<dbReference type="AlphaFoldDB" id="G4TGZ2"/>
<accession>G4TGZ2</accession>
<gene>
    <name evidence="1" type="ORF">PIIN_04523</name>
</gene>
<comment type="caution">
    <text evidence="1">The sequence shown here is derived from an EMBL/GenBank/DDBJ whole genome shotgun (WGS) entry which is preliminary data.</text>
</comment>
<proteinExistence type="predicted"/>
<evidence type="ECO:0000313" key="2">
    <source>
        <dbReference type="Proteomes" id="UP000007148"/>
    </source>
</evidence>
<organism evidence="1 2">
    <name type="scientific">Serendipita indica (strain DSM 11827)</name>
    <name type="common">Root endophyte fungus</name>
    <name type="synonym">Piriformospora indica</name>
    <dbReference type="NCBI Taxonomy" id="1109443"/>
    <lineage>
        <taxon>Eukaryota</taxon>
        <taxon>Fungi</taxon>
        <taxon>Dikarya</taxon>
        <taxon>Basidiomycota</taxon>
        <taxon>Agaricomycotina</taxon>
        <taxon>Agaricomycetes</taxon>
        <taxon>Sebacinales</taxon>
        <taxon>Serendipitaceae</taxon>
        <taxon>Serendipita</taxon>
    </lineage>
</organism>
<dbReference type="HOGENOM" id="CLU_1917869_0_0_1"/>